<gene>
    <name evidence="2" type="ORF">GCM10023156_61930</name>
</gene>
<evidence type="ECO:0000313" key="3">
    <source>
        <dbReference type="Proteomes" id="UP001500840"/>
    </source>
</evidence>
<protein>
    <submittedName>
        <fullName evidence="2">Uncharacterized protein</fullName>
    </submittedName>
</protein>
<proteinExistence type="predicted"/>
<evidence type="ECO:0000313" key="2">
    <source>
        <dbReference type="EMBL" id="GAA4469613.1"/>
    </source>
</evidence>
<accession>A0ABP8NMP5</accession>
<dbReference type="EMBL" id="BAABGA010000107">
    <property type="protein sequence ID" value="GAA4469613.1"/>
    <property type="molecule type" value="Genomic_DNA"/>
</dbReference>
<reference evidence="3" key="1">
    <citation type="journal article" date="2019" name="Int. J. Syst. Evol. Microbiol.">
        <title>The Global Catalogue of Microorganisms (GCM) 10K type strain sequencing project: providing services to taxonomists for standard genome sequencing and annotation.</title>
        <authorList>
            <consortium name="The Broad Institute Genomics Platform"/>
            <consortium name="The Broad Institute Genome Sequencing Center for Infectious Disease"/>
            <person name="Wu L."/>
            <person name="Ma J."/>
        </authorList>
    </citation>
    <scope>NUCLEOTIDE SEQUENCE [LARGE SCALE GENOMIC DNA]</scope>
    <source>
        <strain evidence="3">JCM 17759</strain>
    </source>
</reference>
<keyword evidence="1" id="KW-0472">Membrane</keyword>
<comment type="caution">
    <text evidence="2">The sequence shown here is derived from an EMBL/GenBank/DDBJ whole genome shotgun (WGS) entry which is preliminary data.</text>
</comment>
<keyword evidence="3" id="KW-1185">Reference proteome</keyword>
<evidence type="ECO:0000256" key="1">
    <source>
        <dbReference type="SAM" id="Phobius"/>
    </source>
</evidence>
<feature type="transmembrane region" description="Helical" evidence="1">
    <location>
        <begin position="57"/>
        <end position="77"/>
    </location>
</feature>
<dbReference type="Proteomes" id="UP001500840">
    <property type="component" value="Unassembled WGS sequence"/>
</dbReference>
<sequence length="87" mass="10000">MIVTTDANHVRNVYHHPVDVVTVRVIRVSVMYTTPQQCVKHYGGHRRVGEEFMKHRYFVRTLTIGILRLIVAVVLSAKPGRSYIKIA</sequence>
<organism evidence="2 3">
    <name type="scientific">Novipirellula rosea</name>
    <dbReference type="NCBI Taxonomy" id="1031540"/>
    <lineage>
        <taxon>Bacteria</taxon>
        <taxon>Pseudomonadati</taxon>
        <taxon>Planctomycetota</taxon>
        <taxon>Planctomycetia</taxon>
        <taxon>Pirellulales</taxon>
        <taxon>Pirellulaceae</taxon>
        <taxon>Novipirellula</taxon>
    </lineage>
</organism>
<name>A0ABP8NMP5_9BACT</name>
<keyword evidence="1" id="KW-0812">Transmembrane</keyword>
<keyword evidence="1" id="KW-1133">Transmembrane helix</keyword>